<dbReference type="EMBL" id="GG666604">
    <property type="protein sequence ID" value="EEN49948.1"/>
    <property type="molecule type" value="Genomic_DNA"/>
</dbReference>
<dbReference type="InterPro" id="IPR018247">
    <property type="entry name" value="EF_Hand_1_Ca_BS"/>
</dbReference>
<name>C3ZC07_BRAFL</name>
<feature type="domain" description="EF-hand" evidence="4">
    <location>
        <begin position="139"/>
        <end position="167"/>
    </location>
</feature>
<dbReference type="KEGG" id="bfo:118418619"/>
<reference evidence="7" key="3">
    <citation type="submission" date="2025-04" db="UniProtKB">
        <authorList>
            <consortium name="RefSeq"/>
        </authorList>
    </citation>
    <scope>IDENTIFICATION</scope>
    <source>
        <strain evidence="7">S238N-H82</strain>
        <tissue evidence="7">Testes</tissue>
    </source>
</reference>
<dbReference type="SUPFAM" id="SSF47473">
    <property type="entry name" value="EF-hand"/>
    <property type="match status" value="1"/>
</dbReference>
<dbReference type="GO" id="GO:0005509">
    <property type="term" value="F:calcium ion binding"/>
    <property type="evidence" value="ECO:0007669"/>
    <property type="project" value="InterPro"/>
</dbReference>
<evidence type="ECO:0000256" key="3">
    <source>
        <dbReference type="SAM" id="SignalP"/>
    </source>
</evidence>
<keyword evidence="1" id="KW-0106">Calcium</keyword>
<sequence>MGYKMFLGLCTLLTVLMVDQADSFCCHAKLHCTGWCWGRRCTGRCLDGTQGSPFCGIGHCNCFGCNCYGGCRHSKRDVVEDARSLLDMLRREEEDIAPEGSVMAGRGFEHHDKDEDHKLSKQEALGMLEAMAEVDVSKLPDDWFESMDTNNNGFIDPDEYDKDLAKTLK</sequence>
<dbReference type="Proteomes" id="UP000001554">
    <property type="component" value="Chromosome 6"/>
</dbReference>
<dbReference type="InterPro" id="IPR011992">
    <property type="entry name" value="EF-hand-dom_pair"/>
</dbReference>
<dbReference type="eggNOG" id="ENOG502T2GY">
    <property type="taxonomic scope" value="Eukaryota"/>
</dbReference>
<evidence type="ECO:0000256" key="1">
    <source>
        <dbReference type="ARBA" id="ARBA00022837"/>
    </source>
</evidence>
<reference evidence="6" key="2">
    <citation type="journal article" date="2020" name="Nat. Ecol. Evol.">
        <title>Deeply conserved synteny resolves early events in vertebrate evolution.</title>
        <authorList>
            <person name="Simakov O."/>
            <person name="Marletaz F."/>
            <person name="Yue J.X."/>
            <person name="O'Connell B."/>
            <person name="Jenkins J."/>
            <person name="Brandt A."/>
            <person name="Calef R."/>
            <person name="Tung C.H."/>
            <person name="Huang T.K."/>
            <person name="Schmutz J."/>
            <person name="Satoh N."/>
            <person name="Yu J.K."/>
            <person name="Putnam N.H."/>
            <person name="Green R.E."/>
            <person name="Rokhsar D.S."/>
        </authorList>
    </citation>
    <scope>NUCLEOTIDE SEQUENCE [LARGE SCALE GENOMIC DNA]</scope>
    <source>
        <strain evidence="6">S238N-H82</strain>
    </source>
</reference>
<keyword evidence="3" id="KW-0732">Signal</keyword>
<dbReference type="Gene3D" id="3.30.70.2800">
    <property type="match status" value="1"/>
</dbReference>
<evidence type="ECO:0000259" key="4">
    <source>
        <dbReference type="SMART" id="SM00054"/>
    </source>
</evidence>
<feature type="domain" description="EF-hand" evidence="4">
    <location>
        <begin position="103"/>
        <end position="131"/>
    </location>
</feature>
<protein>
    <submittedName>
        <fullName evidence="7">Uncharacterized protein LOC118418619</fullName>
    </submittedName>
</protein>
<evidence type="ECO:0000313" key="7">
    <source>
        <dbReference type="RefSeq" id="XP_035680510.1"/>
    </source>
</evidence>
<feature type="signal peptide" evidence="3">
    <location>
        <begin position="1"/>
        <end position="21"/>
    </location>
</feature>
<dbReference type="InterPro" id="IPR002048">
    <property type="entry name" value="EF_hand_dom"/>
</dbReference>
<dbReference type="RefSeq" id="XP_035680510.1">
    <property type="nucleotide sequence ID" value="XM_035824617.1"/>
</dbReference>
<dbReference type="OrthoDB" id="3737830at2759"/>
<keyword evidence="6" id="KW-1185">Reference proteome</keyword>
<dbReference type="AlphaFoldDB" id="C3ZC07"/>
<feature type="chain" id="PRO_5044729297" evidence="3">
    <location>
        <begin position="22"/>
        <end position="169"/>
    </location>
</feature>
<feature type="region of interest" description="Disordered" evidence="2">
    <location>
        <begin position="148"/>
        <end position="169"/>
    </location>
</feature>
<organism>
    <name type="scientific">Branchiostoma floridae</name>
    <name type="common">Florida lancelet</name>
    <name type="synonym">Amphioxus</name>
    <dbReference type="NCBI Taxonomy" id="7739"/>
    <lineage>
        <taxon>Eukaryota</taxon>
        <taxon>Metazoa</taxon>
        <taxon>Chordata</taxon>
        <taxon>Cephalochordata</taxon>
        <taxon>Leptocardii</taxon>
        <taxon>Amphioxiformes</taxon>
        <taxon>Branchiostomatidae</taxon>
        <taxon>Branchiostoma</taxon>
    </lineage>
</organism>
<evidence type="ECO:0000256" key="2">
    <source>
        <dbReference type="SAM" id="MobiDB-lite"/>
    </source>
</evidence>
<dbReference type="GeneID" id="118418619"/>
<dbReference type="PROSITE" id="PS00018">
    <property type="entry name" value="EF_HAND_1"/>
    <property type="match status" value="1"/>
</dbReference>
<dbReference type="CDD" id="cd00051">
    <property type="entry name" value="EFh"/>
    <property type="match status" value="1"/>
</dbReference>
<dbReference type="InParanoid" id="C3ZC07"/>
<dbReference type="Gene3D" id="1.10.238.10">
    <property type="entry name" value="EF-hand"/>
    <property type="match status" value="1"/>
</dbReference>
<evidence type="ECO:0000313" key="6">
    <source>
        <dbReference type="Proteomes" id="UP000001554"/>
    </source>
</evidence>
<proteinExistence type="predicted"/>
<reference evidence="5" key="1">
    <citation type="journal article" date="2008" name="Nature">
        <title>The amphioxus genome and the evolution of the chordate karyotype.</title>
        <authorList>
            <consortium name="US DOE Joint Genome Institute (JGI-PGF)"/>
            <person name="Putnam N.H."/>
            <person name="Butts T."/>
            <person name="Ferrier D.E.K."/>
            <person name="Furlong R.F."/>
            <person name="Hellsten U."/>
            <person name="Kawashima T."/>
            <person name="Robinson-Rechavi M."/>
            <person name="Shoguchi E."/>
            <person name="Terry A."/>
            <person name="Yu J.-K."/>
            <person name="Benito-Gutierrez E.L."/>
            <person name="Dubchak I."/>
            <person name="Garcia-Fernandez J."/>
            <person name="Gibson-Brown J.J."/>
            <person name="Grigoriev I.V."/>
            <person name="Horton A.C."/>
            <person name="de Jong P.J."/>
            <person name="Jurka J."/>
            <person name="Kapitonov V.V."/>
            <person name="Kohara Y."/>
            <person name="Kuroki Y."/>
            <person name="Lindquist E."/>
            <person name="Lucas S."/>
            <person name="Osoegawa K."/>
            <person name="Pennacchio L.A."/>
            <person name="Salamov A.A."/>
            <person name="Satou Y."/>
            <person name="Sauka-Spengler T."/>
            <person name="Schmutz J."/>
            <person name="Shin-I T."/>
            <person name="Toyoda A."/>
            <person name="Bronner-Fraser M."/>
            <person name="Fujiyama A."/>
            <person name="Holland L.Z."/>
            <person name="Holland P.W.H."/>
            <person name="Satoh N."/>
            <person name="Rokhsar D.S."/>
        </authorList>
    </citation>
    <scope>NUCLEOTIDE SEQUENCE [LARGE SCALE GENOMIC DNA]</scope>
    <source>
        <strain evidence="5">S238N-H82</strain>
        <tissue evidence="5">Testes</tissue>
    </source>
</reference>
<accession>C3ZC07</accession>
<gene>
    <name evidence="7" type="primary">LOC118418619</name>
    <name evidence="5" type="ORF">BRAFLDRAFT_128535</name>
</gene>
<dbReference type="SMART" id="SM00054">
    <property type="entry name" value="EFh"/>
    <property type="match status" value="2"/>
</dbReference>
<evidence type="ECO:0000313" key="5">
    <source>
        <dbReference type="EMBL" id="EEN49948.1"/>
    </source>
</evidence>